<feature type="domain" description="HTH tetR-type" evidence="3">
    <location>
        <begin position="6"/>
        <end position="66"/>
    </location>
</feature>
<dbReference type="GO" id="GO:0003700">
    <property type="term" value="F:DNA-binding transcription factor activity"/>
    <property type="evidence" value="ECO:0007669"/>
    <property type="project" value="TreeGrafter"/>
</dbReference>
<dbReference type="GO" id="GO:0000976">
    <property type="term" value="F:transcription cis-regulatory region binding"/>
    <property type="evidence" value="ECO:0007669"/>
    <property type="project" value="TreeGrafter"/>
</dbReference>
<dbReference type="InterPro" id="IPR009057">
    <property type="entry name" value="Homeodomain-like_sf"/>
</dbReference>
<accession>A0A255GWN2</accession>
<dbReference type="RefSeq" id="WP_094364632.1">
    <property type="nucleotide sequence ID" value="NZ_NMVQ01000034.1"/>
</dbReference>
<evidence type="ECO:0000256" key="2">
    <source>
        <dbReference type="PROSITE-ProRule" id="PRU00335"/>
    </source>
</evidence>
<dbReference type="Proteomes" id="UP000216311">
    <property type="component" value="Unassembled WGS sequence"/>
</dbReference>
<dbReference type="SUPFAM" id="SSF46689">
    <property type="entry name" value="Homeodomain-like"/>
    <property type="match status" value="1"/>
</dbReference>
<feature type="DNA-binding region" description="H-T-H motif" evidence="2">
    <location>
        <begin position="29"/>
        <end position="48"/>
    </location>
</feature>
<evidence type="ECO:0000259" key="3">
    <source>
        <dbReference type="PROSITE" id="PS50977"/>
    </source>
</evidence>
<dbReference type="InterPro" id="IPR001647">
    <property type="entry name" value="HTH_TetR"/>
</dbReference>
<dbReference type="PROSITE" id="PS50977">
    <property type="entry name" value="HTH_TETR_2"/>
    <property type="match status" value="1"/>
</dbReference>
<reference evidence="4 5" key="1">
    <citation type="submission" date="2017-07" db="EMBL/GenBank/DDBJ databases">
        <title>Draft whole genome sequences of clinical Proprionibacteriaceae strains.</title>
        <authorList>
            <person name="Bernier A.-M."/>
            <person name="Bernard K."/>
            <person name="Domingo M.-C."/>
        </authorList>
    </citation>
    <scope>NUCLEOTIDE SEQUENCE [LARGE SCALE GENOMIC DNA]</scope>
    <source>
        <strain evidence="4 5">NML 130396</strain>
    </source>
</reference>
<name>A0A255GWN2_9ACTN</name>
<evidence type="ECO:0000313" key="4">
    <source>
        <dbReference type="EMBL" id="OYO19336.1"/>
    </source>
</evidence>
<dbReference type="PANTHER" id="PTHR30055:SF239">
    <property type="entry name" value="TRANSCRIPTIONAL REGULATORY PROTEIN"/>
    <property type="match status" value="1"/>
</dbReference>
<dbReference type="AlphaFoldDB" id="A0A255GWN2"/>
<dbReference type="Gene3D" id="1.10.357.10">
    <property type="entry name" value="Tetracycline Repressor, domain 2"/>
    <property type="match status" value="1"/>
</dbReference>
<dbReference type="OrthoDB" id="3731192at2"/>
<sequence length="185" mass="20548">MTQGARLTRDDWVAGALLLCAEEGYAKVAVEPLAARLGATKGSFYWHFRSRDDLLSAMLAAWEREHTMRIIDQVEEAPPPDRLRRLIADTFGVGPRDRGSRLERAMLAAADRPEVAPVVAGVHRARIGYLDSLFRALGFPAQKARIRARTAYAAFLGDLQLSTDRQPTSKIDTLVDELVVLFSSR</sequence>
<evidence type="ECO:0000313" key="5">
    <source>
        <dbReference type="Proteomes" id="UP000216311"/>
    </source>
</evidence>
<organism evidence="4 5">
    <name type="scientific">Enemella dayhoffiae</name>
    <dbReference type="NCBI Taxonomy" id="2016507"/>
    <lineage>
        <taxon>Bacteria</taxon>
        <taxon>Bacillati</taxon>
        <taxon>Actinomycetota</taxon>
        <taxon>Actinomycetes</taxon>
        <taxon>Propionibacteriales</taxon>
        <taxon>Propionibacteriaceae</taxon>
        <taxon>Enemella</taxon>
    </lineage>
</organism>
<evidence type="ECO:0000256" key="1">
    <source>
        <dbReference type="ARBA" id="ARBA00023125"/>
    </source>
</evidence>
<dbReference type="PRINTS" id="PR00455">
    <property type="entry name" value="HTHTETR"/>
</dbReference>
<gene>
    <name evidence="4" type="ORF">CGZ93_13250</name>
</gene>
<dbReference type="EMBL" id="NMVQ01000034">
    <property type="protein sequence ID" value="OYO19336.1"/>
    <property type="molecule type" value="Genomic_DNA"/>
</dbReference>
<keyword evidence="5" id="KW-1185">Reference proteome</keyword>
<keyword evidence="1 2" id="KW-0238">DNA-binding</keyword>
<protein>
    <submittedName>
        <fullName evidence="4">TetR family transcriptional regulator</fullName>
    </submittedName>
</protein>
<proteinExistence type="predicted"/>
<comment type="caution">
    <text evidence="4">The sequence shown here is derived from an EMBL/GenBank/DDBJ whole genome shotgun (WGS) entry which is preliminary data.</text>
</comment>
<dbReference type="InterPro" id="IPR050109">
    <property type="entry name" value="HTH-type_TetR-like_transc_reg"/>
</dbReference>
<dbReference type="Pfam" id="PF00440">
    <property type="entry name" value="TetR_N"/>
    <property type="match status" value="1"/>
</dbReference>
<dbReference type="PANTHER" id="PTHR30055">
    <property type="entry name" value="HTH-TYPE TRANSCRIPTIONAL REGULATOR RUTR"/>
    <property type="match status" value="1"/>
</dbReference>